<dbReference type="AlphaFoldDB" id="A0A445H8B1"/>
<dbReference type="EMBL" id="QZWG01000014">
    <property type="protein sequence ID" value="RZB69865.1"/>
    <property type="molecule type" value="Genomic_DNA"/>
</dbReference>
<evidence type="ECO:0000313" key="2">
    <source>
        <dbReference type="Proteomes" id="UP000289340"/>
    </source>
</evidence>
<organism evidence="1 2">
    <name type="scientific">Glycine soja</name>
    <name type="common">Wild soybean</name>
    <dbReference type="NCBI Taxonomy" id="3848"/>
    <lineage>
        <taxon>Eukaryota</taxon>
        <taxon>Viridiplantae</taxon>
        <taxon>Streptophyta</taxon>
        <taxon>Embryophyta</taxon>
        <taxon>Tracheophyta</taxon>
        <taxon>Spermatophyta</taxon>
        <taxon>Magnoliopsida</taxon>
        <taxon>eudicotyledons</taxon>
        <taxon>Gunneridae</taxon>
        <taxon>Pentapetalae</taxon>
        <taxon>rosids</taxon>
        <taxon>fabids</taxon>
        <taxon>Fabales</taxon>
        <taxon>Fabaceae</taxon>
        <taxon>Papilionoideae</taxon>
        <taxon>50 kb inversion clade</taxon>
        <taxon>NPAAA clade</taxon>
        <taxon>indigoferoid/millettioid clade</taxon>
        <taxon>Phaseoleae</taxon>
        <taxon>Glycine</taxon>
        <taxon>Glycine subgen. Soja</taxon>
    </lineage>
</organism>
<name>A0A445H8B1_GLYSO</name>
<evidence type="ECO:0000313" key="1">
    <source>
        <dbReference type="EMBL" id="RZB69865.1"/>
    </source>
</evidence>
<dbReference type="Proteomes" id="UP000289340">
    <property type="component" value="Chromosome 14"/>
</dbReference>
<accession>A0A445H8B1</accession>
<proteinExistence type="predicted"/>
<protein>
    <submittedName>
        <fullName evidence="1">Uncharacterized protein</fullName>
    </submittedName>
</protein>
<gene>
    <name evidence="1" type="ORF">D0Y65_039267</name>
</gene>
<sequence length="51" mass="5599">MNVGLFVYSIYCEFMSNCRSMKHGHPSPLPCPTPTPVSKLSLMCLTGVHVS</sequence>
<feature type="non-terminal residue" evidence="1">
    <location>
        <position position="51"/>
    </location>
</feature>
<reference evidence="1 2" key="1">
    <citation type="submission" date="2018-09" db="EMBL/GenBank/DDBJ databases">
        <title>A high-quality reference genome of wild soybean provides a powerful tool to mine soybean genomes.</title>
        <authorList>
            <person name="Xie M."/>
            <person name="Chung C.Y.L."/>
            <person name="Li M.-W."/>
            <person name="Wong F.-L."/>
            <person name="Chan T.-F."/>
            <person name="Lam H.-M."/>
        </authorList>
    </citation>
    <scope>NUCLEOTIDE SEQUENCE [LARGE SCALE GENOMIC DNA]</scope>
    <source>
        <strain evidence="2">cv. W05</strain>
        <tissue evidence="1">Hypocotyl of etiolated seedlings</tissue>
    </source>
</reference>
<keyword evidence="2" id="KW-1185">Reference proteome</keyword>
<comment type="caution">
    <text evidence="1">The sequence shown here is derived from an EMBL/GenBank/DDBJ whole genome shotgun (WGS) entry which is preliminary data.</text>
</comment>